<dbReference type="Proteomes" id="UP000593562">
    <property type="component" value="Unassembled WGS sequence"/>
</dbReference>
<protein>
    <recommendedName>
        <fullName evidence="4">Secreted protein</fullName>
    </recommendedName>
</protein>
<sequence length="114" mass="13328">MRERKKLLLLLLLPPWSSTSSTAPKPSYNIFICLFLMQTLGQMDNVSHRIQESYVDFTHILALLFKIFCFLNLYFQFELQPSGEKHLDTGLHGPHEDGARFNQTNLFILNHLYN</sequence>
<name>A0A7J7CEZ7_TRIWF</name>
<comment type="caution">
    <text evidence="2">The sequence shown here is derived from an EMBL/GenBank/DDBJ whole genome shotgun (WGS) entry which is preliminary data.</text>
</comment>
<organism evidence="2 3">
    <name type="scientific">Tripterygium wilfordii</name>
    <name type="common">Thunder God vine</name>
    <dbReference type="NCBI Taxonomy" id="458696"/>
    <lineage>
        <taxon>Eukaryota</taxon>
        <taxon>Viridiplantae</taxon>
        <taxon>Streptophyta</taxon>
        <taxon>Embryophyta</taxon>
        <taxon>Tracheophyta</taxon>
        <taxon>Spermatophyta</taxon>
        <taxon>Magnoliopsida</taxon>
        <taxon>eudicotyledons</taxon>
        <taxon>Gunneridae</taxon>
        <taxon>Pentapetalae</taxon>
        <taxon>rosids</taxon>
        <taxon>fabids</taxon>
        <taxon>Celastrales</taxon>
        <taxon>Celastraceae</taxon>
        <taxon>Tripterygium</taxon>
    </lineage>
</organism>
<evidence type="ECO:0000313" key="3">
    <source>
        <dbReference type="Proteomes" id="UP000593562"/>
    </source>
</evidence>
<accession>A0A7J7CEZ7</accession>
<dbReference type="AlphaFoldDB" id="A0A7J7CEZ7"/>
<dbReference type="InParanoid" id="A0A7J7CEZ7"/>
<keyword evidence="1" id="KW-0732">Signal</keyword>
<feature type="chain" id="PRO_5029668289" description="Secreted protein" evidence="1">
    <location>
        <begin position="20"/>
        <end position="114"/>
    </location>
</feature>
<evidence type="ECO:0000313" key="2">
    <source>
        <dbReference type="EMBL" id="KAF5732286.1"/>
    </source>
</evidence>
<keyword evidence="3" id="KW-1185">Reference proteome</keyword>
<feature type="signal peptide" evidence="1">
    <location>
        <begin position="1"/>
        <end position="19"/>
    </location>
</feature>
<evidence type="ECO:0008006" key="4">
    <source>
        <dbReference type="Google" id="ProtNLM"/>
    </source>
</evidence>
<evidence type="ECO:0000256" key="1">
    <source>
        <dbReference type="SAM" id="SignalP"/>
    </source>
</evidence>
<reference evidence="2 3" key="1">
    <citation type="journal article" date="2020" name="Nat. Commun.">
        <title>Genome of Tripterygium wilfordii and identification of cytochrome P450 involved in triptolide biosynthesis.</title>
        <authorList>
            <person name="Tu L."/>
            <person name="Su P."/>
            <person name="Zhang Z."/>
            <person name="Gao L."/>
            <person name="Wang J."/>
            <person name="Hu T."/>
            <person name="Zhou J."/>
            <person name="Zhang Y."/>
            <person name="Zhao Y."/>
            <person name="Liu Y."/>
            <person name="Song Y."/>
            <person name="Tong Y."/>
            <person name="Lu Y."/>
            <person name="Yang J."/>
            <person name="Xu C."/>
            <person name="Jia M."/>
            <person name="Peters R.J."/>
            <person name="Huang L."/>
            <person name="Gao W."/>
        </authorList>
    </citation>
    <scope>NUCLEOTIDE SEQUENCE [LARGE SCALE GENOMIC DNA]</scope>
    <source>
        <strain evidence="3">cv. XIE 37</strain>
        <tissue evidence="2">Leaf</tissue>
    </source>
</reference>
<dbReference type="EMBL" id="JAAARO010000018">
    <property type="protein sequence ID" value="KAF5732286.1"/>
    <property type="molecule type" value="Genomic_DNA"/>
</dbReference>
<gene>
    <name evidence="2" type="ORF">HS088_TW18G00980</name>
</gene>
<proteinExistence type="predicted"/>